<evidence type="ECO:0000256" key="1">
    <source>
        <dbReference type="SAM" id="MobiDB-lite"/>
    </source>
</evidence>
<dbReference type="Proteomes" id="UP000064514">
    <property type="component" value="Unassembled WGS sequence"/>
</dbReference>
<dbReference type="RefSeq" id="WP_059393230.1">
    <property type="nucleotide sequence ID" value="NZ_BOJU01000002.1"/>
</dbReference>
<proteinExistence type="predicted"/>
<reference evidence="4" key="1">
    <citation type="journal article" date="2015" name="BMC Genomics">
        <title>Comparative genomics of Fructobacillus spp. and Leuconostoc spp. reveals niche-specific evolution of Fructobacillus spp.</title>
        <authorList>
            <person name="Endo A."/>
            <person name="Tanizawa Y."/>
            <person name="Tanaka N."/>
            <person name="Maeno S."/>
            <person name="Kumar H."/>
            <person name="Shiwa Y."/>
            <person name="Okada S."/>
            <person name="Yoshikawa H."/>
            <person name="Dicks L."/>
            <person name="Nakagawa J."/>
            <person name="Arita M."/>
        </authorList>
    </citation>
    <scope>NUCLEOTIDE SEQUENCE [LARGE SCALE GENOMIC DNA]</scope>
    <source>
        <strain evidence="4">F214-1</strain>
    </source>
</reference>
<keyword evidence="2" id="KW-0472">Membrane</keyword>
<feature type="region of interest" description="Disordered" evidence="1">
    <location>
        <begin position="85"/>
        <end position="125"/>
    </location>
</feature>
<evidence type="ECO:0000313" key="3">
    <source>
        <dbReference type="EMBL" id="CAK1230155.1"/>
    </source>
</evidence>
<sequence>MAQNAYRYQDLATALPEQPTTPSAKKVRTKKRYQAAVWTKRERGLVIFMAAIVLLLMMGTVATTVTMQRVDAQNEQISQKVTNVKEENDSYRGDIQSKTNRDNLEKVAQSANMEQSTNNVRNVNQ</sequence>
<organism evidence="4">
    <name type="scientific">Fructobacillus tropaeoli</name>
    <dbReference type="NCBI Taxonomy" id="709323"/>
    <lineage>
        <taxon>Bacteria</taxon>
        <taxon>Bacillati</taxon>
        <taxon>Bacillota</taxon>
        <taxon>Bacilli</taxon>
        <taxon>Lactobacillales</taxon>
        <taxon>Lactobacillaceae</taxon>
        <taxon>Fructobacillus</taxon>
    </lineage>
</organism>
<feature type="compositionally biased region" description="Polar residues" evidence="1">
    <location>
        <begin position="109"/>
        <end position="125"/>
    </location>
</feature>
<keyword evidence="2" id="KW-0812">Transmembrane</keyword>
<evidence type="ECO:0000256" key="2">
    <source>
        <dbReference type="SAM" id="Phobius"/>
    </source>
</evidence>
<keyword evidence="4" id="KW-0131">Cell cycle</keyword>
<name>A0A3F3H0Z2_9LACO</name>
<dbReference type="EMBL" id="DF968078">
    <property type="protein sequence ID" value="GAP03722.1"/>
    <property type="molecule type" value="Genomic_DNA"/>
</dbReference>
<dbReference type="AlphaFoldDB" id="A0A3F3H0Z2"/>
<keyword evidence="5" id="KW-1185">Reference proteome</keyword>
<dbReference type="GO" id="GO:0051301">
    <property type="term" value="P:cell division"/>
    <property type="evidence" value="ECO:0007669"/>
    <property type="project" value="UniProtKB-KW"/>
</dbReference>
<protein>
    <submittedName>
        <fullName evidence="3 4">Cell division protein FtsL</fullName>
    </submittedName>
</protein>
<keyword evidence="2" id="KW-1133">Transmembrane helix</keyword>
<dbReference type="Proteomes" id="UP001314262">
    <property type="component" value="Unassembled WGS sequence"/>
</dbReference>
<accession>A0A3F3H0Z2</accession>
<gene>
    <name evidence="4" type="primary">ftsL</name>
    <name evidence="4" type="ORF">FTRO_0012690</name>
    <name evidence="3" type="ORF">R53137_KAKDMLNK_00312</name>
</gene>
<evidence type="ECO:0000313" key="5">
    <source>
        <dbReference type="Proteomes" id="UP001314262"/>
    </source>
</evidence>
<dbReference type="STRING" id="709323.GCA_001047135_00267"/>
<keyword evidence="4" id="KW-0132">Cell division</keyword>
<evidence type="ECO:0000313" key="4">
    <source>
        <dbReference type="EMBL" id="GAP03722.1"/>
    </source>
</evidence>
<feature type="transmembrane region" description="Helical" evidence="2">
    <location>
        <begin position="45"/>
        <end position="67"/>
    </location>
</feature>
<dbReference type="EMBL" id="CAUZLT010000001">
    <property type="protein sequence ID" value="CAK1230155.1"/>
    <property type="molecule type" value="Genomic_DNA"/>
</dbReference>
<reference evidence="3 5" key="2">
    <citation type="submission" date="2023-10" db="EMBL/GenBank/DDBJ databases">
        <authorList>
            <person name="Botero Cardona J."/>
        </authorList>
    </citation>
    <scope>NUCLEOTIDE SEQUENCE [LARGE SCALE GENOMIC DNA]</scope>
    <source>
        <strain evidence="3 5">R-53137</strain>
    </source>
</reference>